<accession>A0A6S7G2F0</accession>
<proteinExistence type="predicted"/>
<keyword evidence="2" id="KW-1185">Reference proteome</keyword>
<dbReference type="InterPro" id="IPR016084">
    <property type="entry name" value="Haem_Oase-like_multi-hlx"/>
</dbReference>
<evidence type="ECO:0000313" key="1">
    <source>
        <dbReference type="EMBL" id="CAB3980180.1"/>
    </source>
</evidence>
<comment type="caution">
    <text evidence="1">The sequence shown here is derived from an EMBL/GenBank/DDBJ whole genome shotgun (WGS) entry which is preliminary data.</text>
</comment>
<organism evidence="1 2">
    <name type="scientific">Paramuricea clavata</name>
    <name type="common">Red gorgonian</name>
    <name type="synonym">Violescent sea-whip</name>
    <dbReference type="NCBI Taxonomy" id="317549"/>
    <lineage>
        <taxon>Eukaryota</taxon>
        <taxon>Metazoa</taxon>
        <taxon>Cnidaria</taxon>
        <taxon>Anthozoa</taxon>
        <taxon>Octocorallia</taxon>
        <taxon>Malacalcyonacea</taxon>
        <taxon>Plexauridae</taxon>
        <taxon>Paramuricea</taxon>
    </lineage>
</organism>
<evidence type="ECO:0000313" key="2">
    <source>
        <dbReference type="Proteomes" id="UP001152795"/>
    </source>
</evidence>
<name>A0A6S7G2F0_PARCT</name>
<dbReference type="AlphaFoldDB" id="A0A6S7G2F0"/>
<dbReference type="SUPFAM" id="SSF48613">
    <property type="entry name" value="Heme oxygenase-like"/>
    <property type="match status" value="1"/>
</dbReference>
<dbReference type="EMBL" id="CACRXK020000266">
    <property type="protein sequence ID" value="CAB3980180.1"/>
    <property type="molecule type" value="Genomic_DNA"/>
</dbReference>
<dbReference type="Proteomes" id="UP001152795">
    <property type="component" value="Unassembled WGS sequence"/>
</dbReference>
<reference evidence="1" key="1">
    <citation type="submission" date="2020-04" db="EMBL/GenBank/DDBJ databases">
        <authorList>
            <person name="Alioto T."/>
            <person name="Alioto T."/>
            <person name="Gomez Garrido J."/>
        </authorList>
    </citation>
    <scope>NUCLEOTIDE SEQUENCE</scope>
    <source>
        <strain evidence="1">A484AB</strain>
    </source>
</reference>
<sequence length="119" mass="13351">MGAAVATYVAFANNLANTSAKYLSIGILPCDMLWPWVATQLNESVSQNNVYRSWVDDNLPSGISTTQSFVNKFFNKDDKENCQLIFNEGIINELNFFCSACGEDPVDYSFGKRQQNFNL</sequence>
<gene>
    <name evidence="1" type="ORF">PACLA_8A081124</name>
</gene>
<protein>
    <submittedName>
        <fullName evidence="1">Uncharacterized protein</fullName>
    </submittedName>
</protein>
<dbReference type="Gene3D" id="1.20.910.10">
    <property type="entry name" value="Heme oxygenase-like"/>
    <property type="match status" value="1"/>
</dbReference>
<dbReference type="OrthoDB" id="5984652at2759"/>